<proteinExistence type="inferred from homology"/>
<dbReference type="GO" id="GO:0008270">
    <property type="term" value="F:zinc ion binding"/>
    <property type="evidence" value="ECO:0007669"/>
    <property type="project" value="InterPro"/>
</dbReference>
<keyword evidence="3" id="KW-0645">Protease</keyword>
<keyword evidence="3" id="KW-0121">Carboxypeptidase</keyword>
<dbReference type="Proteomes" id="UP000266389">
    <property type="component" value="Unassembled WGS sequence"/>
</dbReference>
<dbReference type="GO" id="GO:0006508">
    <property type="term" value="P:proteolysis"/>
    <property type="evidence" value="ECO:0007669"/>
    <property type="project" value="InterPro"/>
</dbReference>
<dbReference type="InterPro" id="IPR029062">
    <property type="entry name" value="Class_I_gatase-like"/>
</dbReference>
<reference evidence="3 4" key="1">
    <citation type="journal article" date="2011" name="ISME J.">
        <title>Community ecology of hot spring cyanobacterial mats: predominant populations and their functional potential.</title>
        <authorList>
            <person name="Klatt C.G."/>
            <person name="Wood J.M."/>
            <person name="Rusch D.B."/>
            <person name="Bateson M.M."/>
            <person name="Hamamura N."/>
            <person name="Heidelberg J.F."/>
            <person name="Grossman A.R."/>
            <person name="Bhaya D."/>
            <person name="Cohan F.M."/>
            <person name="Kuhl M."/>
            <person name="Bryant D.A."/>
            <person name="Ward D.M."/>
        </authorList>
    </citation>
    <scope>NUCLEOTIDE SEQUENCE [LARGE SCALE GENOMIC DNA]</scope>
    <source>
        <strain evidence="3">OS</strain>
    </source>
</reference>
<evidence type="ECO:0000256" key="1">
    <source>
        <dbReference type="PROSITE-ProRule" id="PRU01379"/>
    </source>
</evidence>
<evidence type="ECO:0000313" key="3">
    <source>
        <dbReference type="EMBL" id="RFM24211.1"/>
    </source>
</evidence>
<dbReference type="GO" id="GO:0004181">
    <property type="term" value="F:metallocarboxypeptidase activity"/>
    <property type="evidence" value="ECO:0007669"/>
    <property type="project" value="InterPro"/>
</dbReference>
<feature type="active site" description="Proton donor/acceptor" evidence="1">
    <location>
        <position position="332"/>
    </location>
</feature>
<accession>A0A395M0J5</accession>
<dbReference type="CDD" id="cd06238">
    <property type="entry name" value="M14-like"/>
    <property type="match status" value="1"/>
</dbReference>
<dbReference type="Gene3D" id="3.40.50.880">
    <property type="match status" value="1"/>
</dbReference>
<dbReference type="PROSITE" id="PS52035">
    <property type="entry name" value="PEPTIDASE_M14"/>
    <property type="match status" value="1"/>
</dbReference>
<protein>
    <submittedName>
        <fullName evidence="3">Zinc carboxypeptidase</fullName>
    </submittedName>
</protein>
<dbReference type="Pfam" id="PF00246">
    <property type="entry name" value="Peptidase_M14"/>
    <property type="match status" value="1"/>
</dbReference>
<name>A0A395M0J5_9BACT</name>
<dbReference type="EMBL" id="PHFL01000045">
    <property type="protein sequence ID" value="RFM24211.1"/>
    <property type="molecule type" value="Genomic_DNA"/>
</dbReference>
<comment type="caution">
    <text evidence="3">The sequence shown here is derived from an EMBL/GenBank/DDBJ whole genome shotgun (WGS) entry which is preliminary data.</text>
</comment>
<evidence type="ECO:0000313" key="4">
    <source>
        <dbReference type="Proteomes" id="UP000266389"/>
    </source>
</evidence>
<dbReference type="SUPFAM" id="SSF53187">
    <property type="entry name" value="Zn-dependent exopeptidases"/>
    <property type="match status" value="1"/>
</dbReference>
<organism evidence="3 4">
    <name type="scientific">Candidatus Thermochlorobacter aerophilus</name>
    <dbReference type="NCBI Taxonomy" id="1868324"/>
    <lineage>
        <taxon>Bacteria</taxon>
        <taxon>Pseudomonadati</taxon>
        <taxon>Chlorobiota</taxon>
        <taxon>Chlorobiia</taxon>
        <taxon>Chlorobiales</taxon>
        <taxon>Candidatus Thermochlorobacteriaceae</taxon>
        <taxon>Candidatus Thermochlorobacter</taxon>
    </lineage>
</organism>
<comment type="similarity">
    <text evidence="1">Belongs to the peptidase M14 family.</text>
</comment>
<dbReference type="AlphaFoldDB" id="A0A395M0J5"/>
<gene>
    <name evidence="3" type="ORF">D0433_07010</name>
</gene>
<dbReference type="InterPro" id="IPR000834">
    <property type="entry name" value="Peptidase_M14"/>
</dbReference>
<feature type="domain" description="Peptidase M14" evidence="2">
    <location>
        <begin position="54"/>
        <end position="354"/>
    </location>
</feature>
<evidence type="ECO:0000259" key="2">
    <source>
        <dbReference type="PROSITE" id="PS52035"/>
    </source>
</evidence>
<sequence>MKLHILLVFLSSLTFSIHLPYLHAQVKLDYYLPKGEYNPQVPTPESFFGFQIGEWHLRPDQIDAYLYALAATSDRLRIEVIGRTYEERPLMLLIITSPENHRNLAFLKQQHKDLTNPQKSKNLPIESMPVVVWLGYSVHGDEPSGVNAVPLVAYYLAAAQNDEVETWLRNTIILIDPHINPDGIARFAQWANMHKGKHPIADNQHREHNQLFPSGRFNHYWFDLNRDWLPVQHIESQARLAKFHEWMPNILTDHHEQGTNTTFFFQPGVPSRNHPLTPKRTIELTEAIGEFHAKALDNIGSLYSTKENYDDFYYGKGSTYPDLQGCIGILFEQASSRGHVQESTNGLLTFPFTIRNQVVTSFSTLRAAIALRKELLTHQRDFFTSALSEAEQSPIKAYVFSSERDAAKTFHFVDMLRRHQIEVYELARDVQAGGTVFKAGKAYVVPTAQAQYRLITAIFEKRVSFADSLFYDISSWTMPLAFGLPYAEVSTRPEVKRIDTLKFPKGMLIGDRASYAYLFEWHSYYAPRALYRLQKLGIRAKVALQPFEIATAQGRRRFDYGTIMIALSQQSLPADSIHLLMQQIARDDGIDVFAVNTGFSTVGLGSSNFETVPSLRVAMLAGAGVTPMDAGEVWHLLDRRFDIDVSILELSQLGRMDLSKYTAVVMPGGNYSALDSAGVANLRRFVVQGGTLIAMKGATEWLIQRGIVPEKIKKPKDDTARTRIRYEQLEQSSRAQLITGAIFEASLDRSHPLCFGYDGEKIALFRDHTLFLELSRNRYDTPIQYTAKPLLSGYISKQNEELLRNTAAAIVSRIGNGRAIVFADNPNFRAFWYGTNKLFLNSLFFSTMMTRSFNLPTENETH</sequence>
<keyword evidence="3" id="KW-0378">Hydrolase</keyword>
<dbReference type="Gene3D" id="3.40.630.10">
    <property type="entry name" value="Zn peptidases"/>
    <property type="match status" value="1"/>
</dbReference>
<dbReference type="SUPFAM" id="SSF52317">
    <property type="entry name" value="Class I glutamine amidotransferase-like"/>
    <property type="match status" value="1"/>
</dbReference>